<name>A0A937AQL0_9HYPH</name>
<comment type="similarity">
    <text evidence="2 9">Belongs to the RecN family.</text>
</comment>
<dbReference type="AlphaFoldDB" id="A0A937AQL0"/>
<dbReference type="GO" id="GO:0006281">
    <property type="term" value="P:DNA repair"/>
    <property type="evidence" value="ECO:0007669"/>
    <property type="project" value="UniProtKB-KW"/>
</dbReference>
<dbReference type="GO" id="GO:0006310">
    <property type="term" value="P:DNA recombination"/>
    <property type="evidence" value="ECO:0007669"/>
    <property type="project" value="InterPro"/>
</dbReference>
<evidence type="ECO:0000256" key="2">
    <source>
        <dbReference type="ARBA" id="ARBA00009441"/>
    </source>
</evidence>
<dbReference type="PANTHER" id="PTHR11059">
    <property type="entry name" value="DNA REPAIR PROTEIN RECN"/>
    <property type="match status" value="1"/>
</dbReference>
<keyword evidence="4" id="KW-0547">Nucleotide-binding</keyword>
<evidence type="ECO:0000256" key="8">
    <source>
        <dbReference type="ARBA" id="ARBA00033408"/>
    </source>
</evidence>
<dbReference type="FunFam" id="3.40.50.300:FF:000356">
    <property type="entry name" value="DNA repair protein RecN"/>
    <property type="match status" value="1"/>
</dbReference>
<evidence type="ECO:0000259" key="10">
    <source>
        <dbReference type="Pfam" id="PF02463"/>
    </source>
</evidence>
<proteinExistence type="inferred from homology"/>
<evidence type="ECO:0000256" key="7">
    <source>
        <dbReference type="ARBA" id="ARBA00023204"/>
    </source>
</evidence>
<dbReference type="GO" id="GO:0043590">
    <property type="term" value="C:bacterial nucleoid"/>
    <property type="evidence" value="ECO:0007669"/>
    <property type="project" value="TreeGrafter"/>
</dbReference>
<dbReference type="GO" id="GO:0009432">
    <property type="term" value="P:SOS response"/>
    <property type="evidence" value="ECO:0007669"/>
    <property type="project" value="TreeGrafter"/>
</dbReference>
<keyword evidence="7 9" id="KW-0234">DNA repair</keyword>
<evidence type="ECO:0000313" key="11">
    <source>
        <dbReference type="EMBL" id="MBL0849126.1"/>
    </source>
</evidence>
<gene>
    <name evidence="11" type="primary">recN</name>
    <name evidence="11" type="ORF">EU981_03485</name>
</gene>
<organism evidence="11 12">
    <name type="scientific">Candidatus Liberibacter ctenarytainae</name>
    <dbReference type="NCBI Taxonomy" id="2020335"/>
    <lineage>
        <taxon>Bacteria</taxon>
        <taxon>Pseudomonadati</taxon>
        <taxon>Pseudomonadota</taxon>
        <taxon>Alphaproteobacteria</taxon>
        <taxon>Hyphomicrobiales</taxon>
        <taxon>Rhizobiaceae</taxon>
        <taxon>Liberibacter</taxon>
    </lineage>
</organism>
<sequence length="558" mass="62730">MLINLSIRNIALIESIDIDFFSGLSILSGETGSGKSILLDSLFLAIGGRGDGGLVRRHAEKGQVTATFDVPDLRIFKDLLEEANITPEDCLILRRIQFPDGKTKAYINDQRVSVHLMRSVGSLLVEIHGQHADRSLIDVSGHRRMLDSYAEIEDDLHHLGVLYQNWRKSADALQEYKMKKKASSQDIDFLRFSIEELQSLTVNNGEESELSEMRSRILKQERISTDLGGMIEQFNKSSSPIATVSSMLRRMERKSLELPDLLEPSIVLLSEALENLSHAQQEMEKVFSEIRYDVQALNNIEERLFALRAMSRKYSVPVDQLADIEKKMVEDLANICAGNEKMDILEQDLLESKQAYDAIAQNISAKRHQFAQLLERNVMAELPALKLENVRFMVTITSDIKHMSSEGIDRIEFYVQTNMGENPGPLMKLASGGELSRLLLALKIVLIDRISAITMVFDEVDTGIGGAVADAIGCRLKQLSTKNQLLVITHSPQVASRADTHFLIYKENKSEGSERMITDISVLVQQERYEEIARMLAGRHITEEARAAAKSLLECRND</sequence>
<accession>A0A937AQL0</accession>
<dbReference type="PIRSF" id="PIRSF003128">
    <property type="entry name" value="RecN"/>
    <property type="match status" value="1"/>
</dbReference>
<dbReference type="NCBIfam" id="TIGR00634">
    <property type="entry name" value="recN"/>
    <property type="match status" value="1"/>
</dbReference>
<evidence type="ECO:0000313" key="12">
    <source>
        <dbReference type="Proteomes" id="UP000736856"/>
    </source>
</evidence>
<evidence type="ECO:0000256" key="1">
    <source>
        <dbReference type="ARBA" id="ARBA00003618"/>
    </source>
</evidence>
<feature type="domain" description="RecF/RecN/SMC N-terminal" evidence="10">
    <location>
        <begin position="5"/>
        <end position="509"/>
    </location>
</feature>
<dbReference type="InterPro" id="IPR027417">
    <property type="entry name" value="P-loop_NTPase"/>
</dbReference>
<keyword evidence="6" id="KW-0067">ATP-binding</keyword>
<evidence type="ECO:0000256" key="4">
    <source>
        <dbReference type="ARBA" id="ARBA00022741"/>
    </source>
</evidence>
<dbReference type="InterPro" id="IPR003395">
    <property type="entry name" value="RecF/RecN/SMC_N"/>
</dbReference>
<dbReference type="Pfam" id="PF02463">
    <property type="entry name" value="SMC_N"/>
    <property type="match status" value="1"/>
</dbReference>
<comment type="function">
    <text evidence="1 9">May be involved in recombinational repair of damaged DNA.</text>
</comment>
<dbReference type="EMBL" id="SEOL01000006">
    <property type="protein sequence ID" value="MBL0849126.1"/>
    <property type="molecule type" value="Genomic_DNA"/>
</dbReference>
<evidence type="ECO:0000256" key="5">
    <source>
        <dbReference type="ARBA" id="ARBA00022763"/>
    </source>
</evidence>
<dbReference type="GO" id="GO:0005524">
    <property type="term" value="F:ATP binding"/>
    <property type="evidence" value="ECO:0007669"/>
    <property type="project" value="UniProtKB-KW"/>
</dbReference>
<dbReference type="Proteomes" id="UP000736856">
    <property type="component" value="Unassembled WGS sequence"/>
</dbReference>
<dbReference type="InterPro" id="IPR004604">
    <property type="entry name" value="DNA_recomb/repair_RecN"/>
</dbReference>
<dbReference type="CDD" id="cd03241">
    <property type="entry name" value="ABC_RecN"/>
    <property type="match status" value="2"/>
</dbReference>
<keyword evidence="5 9" id="KW-0227">DNA damage</keyword>
<dbReference type="SUPFAM" id="SSF52540">
    <property type="entry name" value="P-loop containing nucleoside triphosphate hydrolases"/>
    <property type="match status" value="1"/>
</dbReference>
<dbReference type="PANTHER" id="PTHR11059:SF0">
    <property type="entry name" value="DNA REPAIR PROTEIN RECN"/>
    <property type="match status" value="1"/>
</dbReference>
<comment type="caution">
    <text evidence="11">The sequence shown here is derived from an EMBL/GenBank/DDBJ whole genome shotgun (WGS) entry which is preliminary data.</text>
</comment>
<evidence type="ECO:0000256" key="6">
    <source>
        <dbReference type="ARBA" id="ARBA00022840"/>
    </source>
</evidence>
<evidence type="ECO:0000256" key="9">
    <source>
        <dbReference type="PIRNR" id="PIRNR003128"/>
    </source>
</evidence>
<reference evidence="11" key="1">
    <citation type="submission" date="2019-02" db="EMBL/GenBank/DDBJ databases">
        <title>A novel Candidatus Liberibacter species associated with the New Zealand native fuchsia psyllid, Ctenarytaina fuchsiae.</title>
        <authorList>
            <person name="Thompson S.M."/>
            <person name="Jorgensen N."/>
            <person name="David C."/>
            <person name="Bulman S.R."/>
            <person name="Smith G.R."/>
        </authorList>
    </citation>
    <scope>NUCLEOTIDE SEQUENCE</scope>
    <source>
        <strain evidence="11">Oxford</strain>
    </source>
</reference>
<dbReference type="Gene3D" id="3.40.50.300">
    <property type="entry name" value="P-loop containing nucleotide triphosphate hydrolases"/>
    <property type="match status" value="2"/>
</dbReference>
<evidence type="ECO:0000256" key="3">
    <source>
        <dbReference type="ARBA" id="ARBA00021315"/>
    </source>
</evidence>
<protein>
    <recommendedName>
        <fullName evidence="3 9">DNA repair protein RecN</fullName>
    </recommendedName>
    <alternativeName>
        <fullName evidence="8 9">Recombination protein N</fullName>
    </alternativeName>
</protein>